<dbReference type="InterPro" id="IPR055418">
    <property type="entry name" value="UFD1_N2"/>
</dbReference>
<dbReference type="Pfam" id="PF03152">
    <property type="entry name" value="UFD1_N1"/>
    <property type="match status" value="1"/>
</dbReference>
<dbReference type="InterPro" id="IPR042299">
    <property type="entry name" value="Ufd1-like_Nn"/>
</dbReference>
<accession>A0ABN7SQP0</accession>
<sequence>MFTRNFDDSGNFYYQRAGGAPMPRGMRSTFSREFAAYSVMMMPGNERPDVNAGGKIIMPPSSLETLSRLNISYPMLFKLENRGKERQTHAGVLEFIAEEGKVYLPGWMMRNLLLNEGDRIAITYASLPVASYSKFKPQSCDFLEISNPKAVLEKHLRSFACLSKGDIISIDYIGREFEVQIVETKPEDAVNIIECDMNVDFEAPVGYKEPERVQPPEETPGSFGTPDIQKKLVDYYEKQTNFHSFQGKGGRIDGKKKGTKGVKKTIDLDKIYKRGVPNYDWDGRTLHYIHAKPAKKAEEEAGPSFSAFSGSGQALRTKNQSEIQPHEIFAAQIDLYEIRKTSIQNYLKKFSVTLLKPKRTTALDIDLFILRIFNKQ</sequence>
<feature type="domain" description="Ubiquitin fusion degradation protein UFD1 N-terminal subdomain 2" evidence="4">
    <location>
        <begin position="130"/>
        <end position="204"/>
    </location>
</feature>
<comment type="similarity">
    <text evidence="1">Belongs to the UFD1 family.</text>
</comment>
<organism evidence="5 6">
    <name type="scientific">Oikopleura dioica</name>
    <name type="common">Tunicate</name>
    <dbReference type="NCBI Taxonomy" id="34765"/>
    <lineage>
        <taxon>Eukaryota</taxon>
        <taxon>Metazoa</taxon>
        <taxon>Chordata</taxon>
        <taxon>Tunicata</taxon>
        <taxon>Appendicularia</taxon>
        <taxon>Copelata</taxon>
        <taxon>Oikopleuridae</taxon>
        <taxon>Oikopleura</taxon>
    </lineage>
</organism>
<dbReference type="PANTHER" id="PTHR12555">
    <property type="entry name" value="UBIQUITIN FUSION DEGRADATON PROTEIN 1"/>
    <property type="match status" value="1"/>
</dbReference>
<dbReference type="InterPro" id="IPR004854">
    <property type="entry name" value="Ufd1-like"/>
</dbReference>
<protein>
    <submittedName>
        <fullName evidence="5">Oidioi.mRNA.OKI2018_I69.chr1.g922.t1.cds</fullName>
    </submittedName>
</protein>
<evidence type="ECO:0000256" key="2">
    <source>
        <dbReference type="ARBA" id="ARBA00022786"/>
    </source>
</evidence>
<evidence type="ECO:0000313" key="6">
    <source>
        <dbReference type="Proteomes" id="UP001158576"/>
    </source>
</evidence>
<name>A0ABN7SQP0_OIKDI</name>
<reference evidence="5 6" key="1">
    <citation type="submission" date="2021-04" db="EMBL/GenBank/DDBJ databases">
        <authorList>
            <person name="Bliznina A."/>
        </authorList>
    </citation>
    <scope>NUCLEOTIDE SEQUENCE [LARGE SCALE GENOMIC DNA]</scope>
</reference>
<keyword evidence="2" id="KW-0833">Ubl conjugation pathway</keyword>
<evidence type="ECO:0000313" key="5">
    <source>
        <dbReference type="EMBL" id="CAG5103758.1"/>
    </source>
</evidence>
<proteinExistence type="inferred from homology"/>
<evidence type="ECO:0000256" key="1">
    <source>
        <dbReference type="ARBA" id="ARBA00006043"/>
    </source>
</evidence>
<evidence type="ECO:0000259" key="4">
    <source>
        <dbReference type="Pfam" id="PF24842"/>
    </source>
</evidence>
<dbReference type="Proteomes" id="UP001158576">
    <property type="component" value="Chromosome 1"/>
</dbReference>
<feature type="domain" description="Ubiquitin fusion degradation protein UFD1 N-terminal subdomain 1" evidence="3">
    <location>
        <begin position="30"/>
        <end position="128"/>
    </location>
</feature>
<gene>
    <name evidence="5" type="ORF">OKIOD_LOCUS9687</name>
</gene>
<dbReference type="InterPro" id="IPR055417">
    <property type="entry name" value="UFD1_N1"/>
</dbReference>
<dbReference type="PANTHER" id="PTHR12555:SF13">
    <property type="entry name" value="UBIQUITIN RECOGNITION FACTOR IN ER-ASSOCIATED DEGRADATION PROTEIN 1"/>
    <property type="match status" value="1"/>
</dbReference>
<evidence type="ECO:0000259" key="3">
    <source>
        <dbReference type="Pfam" id="PF03152"/>
    </source>
</evidence>
<dbReference type="Gene3D" id="3.10.330.10">
    <property type="match status" value="1"/>
</dbReference>
<dbReference type="Pfam" id="PF24842">
    <property type="entry name" value="UFD1_N2"/>
    <property type="match status" value="1"/>
</dbReference>
<keyword evidence="6" id="KW-1185">Reference proteome</keyword>
<dbReference type="Gene3D" id="2.40.40.50">
    <property type="entry name" value="Ubiquitin fusion degradation protein UFD1, N-terminal domain"/>
    <property type="match status" value="1"/>
</dbReference>
<dbReference type="EMBL" id="OU015566">
    <property type="protein sequence ID" value="CAG5103758.1"/>
    <property type="molecule type" value="Genomic_DNA"/>
</dbReference>